<reference evidence="2 3" key="1">
    <citation type="submission" date="2019-05" db="EMBL/GenBank/DDBJ databases">
        <authorList>
            <person name="Pankratov T."/>
            <person name="Grouzdev D."/>
        </authorList>
    </citation>
    <scope>NUCLEOTIDE SEQUENCE [LARGE SCALE GENOMIC DNA]</scope>
    <source>
        <strain evidence="2 3">KEBCLARHB70R</strain>
    </source>
</reference>
<organism evidence="2 3">
    <name type="scientific">Lichenicoccus roseus</name>
    <dbReference type="NCBI Taxonomy" id="2683649"/>
    <lineage>
        <taxon>Bacteria</taxon>
        <taxon>Pseudomonadati</taxon>
        <taxon>Pseudomonadota</taxon>
        <taxon>Alphaproteobacteria</taxon>
        <taxon>Acetobacterales</taxon>
        <taxon>Acetobacteraceae</taxon>
        <taxon>Lichenicoccus</taxon>
    </lineage>
</organism>
<accession>A0A5R9JED5</accession>
<evidence type="ECO:0000256" key="1">
    <source>
        <dbReference type="SAM" id="SignalP"/>
    </source>
</evidence>
<feature type="chain" id="PRO_5024462061" description="Secreted protein" evidence="1">
    <location>
        <begin position="19"/>
        <end position="122"/>
    </location>
</feature>
<keyword evidence="1" id="KW-0732">Signal</keyword>
<gene>
    <name evidence="2" type="ORF">FE263_00570</name>
</gene>
<protein>
    <recommendedName>
        <fullName evidence="4">Secreted protein</fullName>
    </recommendedName>
</protein>
<proteinExistence type="predicted"/>
<dbReference type="EMBL" id="VCDI01000001">
    <property type="protein sequence ID" value="TLU73766.1"/>
    <property type="molecule type" value="Genomic_DNA"/>
</dbReference>
<dbReference type="Proteomes" id="UP000305654">
    <property type="component" value="Unassembled WGS sequence"/>
</dbReference>
<dbReference type="RefSeq" id="WP_138324019.1">
    <property type="nucleotide sequence ID" value="NZ_VCDI01000001.1"/>
</dbReference>
<comment type="caution">
    <text evidence="2">The sequence shown here is derived from an EMBL/GenBank/DDBJ whole genome shotgun (WGS) entry which is preliminary data.</text>
</comment>
<dbReference type="PROSITE" id="PS51257">
    <property type="entry name" value="PROKAR_LIPOPROTEIN"/>
    <property type="match status" value="1"/>
</dbReference>
<evidence type="ECO:0008006" key="4">
    <source>
        <dbReference type="Google" id="ProtNLM"/>
    </source>
</evidence>
<keyword evidence="3" id="KW-1185">Reference proteome</keyword>
<sequence>MRVLVAFLALVSVAGCSAEPPLVASLASRDVPCLHHQYYDRDASLADAMTACGNRKPDLTGSGGLQQAFLAARIPFTIRPHADVYLKQAQAETITGGLIPHAGAGAGFTPVFETSMPLSDGH</sequence>
<evidence type="ECO:0000313" key="2">
    <source>
        <dbReference type="EMBL" id="TLU73766.1"/>
    </source>
</evidence>
<feature type="signal peptide" evidence="1">
    <location>
        <begin position="1"/>
        <end position="18"/>
    </location>
</feature>
<name>A0A5R9JED5_9PROT</name>
<dbReference type="AlphaFoldDB" id="A0A5R9JED5"/>
<evidence type="ECO:0000313" key="3">
    <source>
        <dbReference type="Proteomes" id="UP000305654"/>
    </source>
</evidence>